<organism evidence="9 10">
    <name type="scientific">Simkania negevensis (strain ATCC VR-1471 / DSM 27360 / Z)</name>
    <dbReference type="NCBI Taxonomy" id="331113"/>
    <lineage>
        <taxon>Bacteria</taxon>
        <taxon>Pseudomonadati</taxon>
        <taxon>Chlamydiota</taxon>
        <taxon>Chlamydiia</taxon>
        <taxon>Parachlamydiales</taxon>
        <taxon>Simkaniaceae</taxon>
        <taxon>Simkania</taxon>
    </lineage>
</organism>
<dbReference type="InterPro" id="IPR022357">
    <property type="entry name" value="MIP_CS"/>
</dbReference>
<dbReference type="SUPFAM" id="SSF81338">
    <property type="entry name" value="Aquaporin-like"/>
    <property type="match status" value="1"/>
</dbReference>
<protein>
    <submittedName>
        <fullName evidence="9">Putative glycerol uptake facilitator protein</fullName>
    </submittedName>
</protein>
<feature type="transmembrane region" description="Helical" evidence="8">
    <location>
        <begin position="167"/>
        <end position="187"/>
    </location>
</feature>
<keyword evidence="5 8" id="KW-1133">Transmembrane helix</keyword>
<gene>
    <name evidence="9" type="primary">glpF</name>
    <name evidence="9" type="ordered locus">SNE_A13530</name>
</gene>
<name>F8L8T7_SIMNZ</name>
<sequence>MTIFWGEFIGTLLLILLGNGSVANVLLKKSKGEASGWIVITAAWGFAVTIAVYTIGWATGGHINPAVTFGLAIAGKTPWALTPYYFIGQLLGAMVGALLVWWTYHAHFEKSENKTHKLLIFCTQPAIRGISWNFVTEVIATAVLLIGVLGIFNFHNGLSCGLGPLSVGFLVFSIGLSLGGPTGFAINPARDLGPRIMHALLPVQGKGDSDWDYAWVPIIGPLIGSAIGTLIYLYIINPLIPLGT</sequence>
<dbReference type="PRINTS" id="PR00783">
    <property type="entry name" value="MINTRINSICP"/>
</dbReference>
<evidence type="ECO:0000256" key="4">
    <source>
        <dbReference type="ARBA" id="ARBA00022692"/>
    </source>
</evidence>
<dbReference type="InterPro" id="IPR050363">
    <property type="entry name" value="MIP/Aquaporin"/>
</dbReference>
<dbReference type="InterPro" id="IPR000425">
    <property type="entry name" value="MIP"/>
</dbReference>
<keyword evidence="6 8" id="KW-0472">Membrane</keyword>
<evidence type="ECO:0000256" key="7">
    <source>
        <dbReference type="RuleBase" id="RU000477"/>
    </source>
</evidence>
<proteinExistence type="inferred from homology"/>
<evidence type="ECO:0000256" key="8">
    <source>
        <dbReference type="SAM" id="Phobius"/>
    </source>
</evidence>
<comment type="similarity">
    <text evidence="2 7">Belongs to the MIP/aquaporin (TC 1.A.8) family.</text>
</comment>
<comment type="subcellular location">
    <subcellularLocation>
        <location evidence="1">Membrane</location>
        <topology evidence="1">Multi-pass membrane protein</topology>
    </subcellularLocation>
</comment>
<dbReference type="NCBIfam" id="TIGR00861">
    <property type="entry name" value="MIP"/>
    <property type="match status" value="1"/>
</dbReference>
<dbReference type="PANTHER" id="PTHR43829:SF9">
    <property type="entry name" value="AQUAPORIN-9"/>
    <property type="match status" value="1"/>
</dbReference>
<reference evidence="9 10" key="2">
    <citation type="journal article" date="2011" name="Mol. Biol. Evol.">
        <title>Unity in variety--the pan-genome of the Chlamydiae.</title>
        <authorList>
            <person name="Collingro A."/>
            <person name="Tischler P."/>
            <person name="Weinmaier T."/>
            <person name="Penz T."/>
            <person name="Heinz E."/>
            <person name="Brunham R.C."/>
            <person name="Read T.D."/>
            <person name="Bavoil P.M."/>
            <person name="Sachse K."/>
            <person name="Kahane S."/>
            <person name="Friedman M.G."/>
            <person name="Rattei T."/>
            <person name="Myers G.S."/>
            <person name="Horn M."/>
        </authorList>
    </citation>
    <scope>NUCLEOTIDE SEQUENCE [LARGE SCALE GENOMIC DNA]</scope>
    <source>
        <strain evidence="10">ATCC VR-1471 / Z</strain>
    </source>
</reference>
<dbReference type="GO" id="GO:0005886">
    <property type="term" value="C:plasma membrane"/>
    <property type="evidence" value="ECO:0007669"/>
    <property type="project" value="TreeGrafter"/>
</dbReference>
<feature type="transmembrane region" description="Helical" evidence="8">
    <location>
        <begin position="213"/>
        <end position="235"/>
    </location>
</feature>
<evidence type="ECO:0000256" key="3">
    <source>
        <dbReference type="ARBA" id="ARBA00022448"/>
    </source>
</evidence>
<feature type="transmembrane region" description="Helical" evidence="8">
    <location>
        <begin position="84"/>
        <end position="104"/>
    </location>
</feature>
<feature type="transmembrane region" description="Helical" evidence="8">
    <location>
        <begin position="34"/>
        <end position="55"/>
    </location>
</feature>
<evidence type="ECO:0000256" key="2">
    <source>
        <dbReference type="ARBA" id="ARBA00006175"/>
    </source>
</evidence>
<dbReference type="PANTHER" id="PTHR43829">
    <property type="entry name" value="AQUAPORIN OR AQUAGLYCEROPORIN RELATED"/>
    <property type="match status" value="1"/>
</dbReference>
<evidence type="ECO:0000256" key="5">
    <source>
        <dbReference type="ARBA" id="ARBA00022989"/>
    </source>
</evidence>
<dbReference type="InterPro" id="IPR023271">
    <property type="entry name" value="Aquaporin-like"/>
</dbReference>
<dbReference type="GO" id="GO:0015254">
    <property type="term" value="F:glycerol channel activity"/>
    <property type="evidence" value="ECO:0007669"/>
    <property type="project" value="TreeGrafter"/>
</dbReference>
<dbReference type="KEGG" id="sng:SNE_A13530"/>
<dbReference type="Proteomes" id="UP000000496">
    <property type="component" value="Chromosome gsn.131"/>
</dbReference>
<feature type="transmembrane region" description="Helical" evidence="8">
    <location>
        <begin position="6"/>
        <end position="27"/>
    </location>
</feature>
<dbReference type="RefSeq" id="WP_013943697.1">
    <property type="nucleotide sequence ID" value="NC_015713.1"/>
</dbReference>
<evidence type="ECO:0000313" key="10">
    <source>
        <dbReference type="Proteomes" id="UP000000496"/>
    </source>
</evidence>
<keyword evidence="10" id="KW-1185">Reference proteome</keyword>
<keyword evidence="3 7" id="KW-0813">Transport</keyword>
<dbReference type="EMBL" id="FR872582">
    <property type="protein sequence ID" value="CCB89230.1"/>
    <property type="molecule type" value="Genomic_DNA"/>
</dbReference>
<feature type="transmembrane region" description="Helical" evidence="8">
    <location>
        <begin position="134"/>
        <end position="155"/>
    </location>
</feature>
<evidence type="ECO:0000256" key="6">
    <source>
        <dbReference type="ARBA" id="ARBA00023136"/>
    </source>
</evidence>
<dbReference type="OrthoDB" id="9807293at2"/>
<dbReference type="STRING" id="331113.SNE_A13530"/>
<reference key="1">
    <citation type="journal article" date="2011" name="Mol. Biol. Evol.">
        <title>Unity in variety -- the pan-genome of the Chlamydiae.</title>
        <authorList>
            <person name="Collingro A."/>
            <person name="Tischler P."/>
            <person name="Weinmaier T."/>
            <person name="Penz T."/>
            <person name="Heinz E."/>
            <person name="Brunham R.C."/>
            <person name="Read T.D."/>
            <person name="Bavoil P.M."/>
            <person name="Sachse K."/>
            <person name="Kahane S."/>
            <person name="Friedman M.G."/>
            <person name="Rattei T."/>
            <person name="Myers G.S.A."/>
            <person name="Horn M."/>
        </authorList>
    </citation>
    <scope>NUCLEOTIDE SEQUENCE</scope>
    <source>
        <strain>Z</strain>
    </source>
</reference>
<dbReference type="eggNOG" id="COG0580">
    <property type="taxonomic scope" value="Bacteria"/>
</dbReference>
<evidence type="ECO:0000256" key="1">
    <source>
        <dbReference type="ARBA" id="ARBA00004141"/>
    </source>
</evidence>
<evidence type="ECO:0000313" key="9">
    <source>
        <dbReference type="EMBL" id="CCB89230.1"/>
    </source>
</evidence>
<keyword evidence="4 7" id="KW-0812">Transmembrane</keyword>
<dbReference type="Pfam" id="PF00230">
    <property type="entry name" value="MIP"/>
    <property type="match status" value="1"/>
</dbReference>
<dbReference type="Gene3D" id="1.20.1080.10">
    <property type="entry name" value="Glycerol uptake facilitator protein"/>
    <property type="match status" value="1"/>
</dbReference>
<dbReference type="AlphaFoldDB" id="F8L8T7"/>
<accession>F8L8T7</accession>
<dbReference type="HOGENOM" id="CLU_020019_9_2_0"/>
<dbReference type="PROSITE" id="PS00221">
    <property type="entry name" value="MIP"/>
    <property type="match status" value="1"/>
</dbReference>